<protein>
    <submittedName>
        <fullName evidence="1">Uncharacterized protein</fullName>
    </submittedName>
</protein>
<dbReference type="EMBL" id="HADW01019811">
    <property type="protein sequence ID" value="SBP21211.1"/>
    <property type="molecule type" value="Transcribed_RNA"/>
</dbReference>
<name>A0A1A7XT04_9TELE</name>
<evidence type="ECO:0000313" key="1">
    <source>
        <dbReference type="EMBL" id="SBP21211.1"/>
    </source>
</evidence>
<gene>
    <name evidence="1" type="primary">Nfu_g_1_001353</name>
</gene>
<feature type="non-terminal residue" evidence="1">
    <location>
        <position position="36"/>
    </location>
</feature>
<reference evidence="1" key="1">
    <citation type="submission" date="2016-05" db="EMBL/GenBank/DDBJ databases">
        <authorList>
            <person name="Lavstsen T."/>
            <person name="Jespersen J.S."/>
        </authorList>
    </citation>
    <scope>NUCLEOTIDE SEQUENCE</scope>
    <source>
        <tissue evidence="1">Brain</tissue>
    </source>
</reference>
<reference evidence="1" key="2">
    <citation type="submission" date="2016-06" db="EMBL/GenBank/DDBJ databases">
        <title>The genome of a short-lived fish provides insights into sex chromosome evolution and the genetic control of aging.</title>
        <authorList>
            <person name="Reichwald K."/>
            <person name="Felder M."/>
            <person name="Petzold A."/>
            <person name="Koch P."/>
            <person name="Groth M."/>
            <person name="Platzer M."/>
        </authorList>
    </citation>
    <scope>NUCLEOTIDE SEQUENCE</scope>
    <source>
        <tissue evidence="1">Brain</tissue>
    </source>
</reference>
<organism evidence="1">
    <name type="scientific">Iconisemion striatum</name>
    <dbReference type="NCBI Taxonomy" id="60296"/>
    <lineage>
        <taxon>Eukaryota</taxon>
        <taxon>Metazoa</taxon>
        <taxon>Chordata</taxon>
        <taxon>Craniata</taxon>
        <taxon>Vertebrata</taxon>
        <taxon>Euteleostomi</taxon>
        <taxon>Actinopterygii</taxon>
        <taxon>Neopterygii</taxon>
        <taxon>Teleostei</taxon>
        <taxon>Neoteleostei</taxon>
        <taxon>Acanthomorphata</taxon>
        <taxon>Ovalentaria</taxon>
        <taxon>Atherinomorphae</taxon>
        <taxon>Cyprinodontiformes</taxon>
        <taxon>Nothobranchiidae</taxon>
        <taxon>Iconisemion</taxon>
    </lineage>
</organism>
<proteinExistence type="predicted"/>
<feature type="non-terminal residue" evidence="1">
    <location>
        <position position="1"/>
    </location>
</feature>
<accession>A0A1A7XT04</accession>
<sequence>VMERLTDDVRLESLWTLMFADDMVICKKVQLIWGQK</sequence>
<dbReference type="AlphaFoldDB" id="A0A1A7XT04"/>